<dbReference type="GO" id="GO:0008757">
    <property type="term" value="F:S-adenosylmethionine-dependent methyltransferase activity"/>
    <property type="evidence" value="ECO:0007669"/>
    <property type="project" value="InterPro"/>
</dbReference>
<keyword evidence="3" id="KW-1185">Reference proteome</keyword>
<feature type="domain" description="Methyltransferase type 11" evidence="1">
    <location>
        <begin position="17"/>
        <end position="114"/>
    </location>
</feature>
<dbReference type="PANTHER" id="PTHR42912">
    <property type="entry name" value="METHYLTRANSFERASE"/>
    <property type="match status" value="1"/>
</dbReference>
<proteinExistence type="predicted"/>
<keyword evidence="2" id="KW-0808">Transferase</keyword>
<dbReference type="GO" id="GO:0032259">
    <property type="term" value="P:methylation"/>
    <property type="evidence" value="ECO:0007669"/>
    <property type="project" value="UniProtKB-KW"/>
</dbReference>
<dbReference type="RefSeq" id="WP_178931295.1">
    <property type="nucleotide sequence ID" value="NZ_JACBAZ010000001.1"/>
</dbReference>
<protein>
    <submittedName>
        <fullName evidence="2">Class I SAM-dependent methyltransferase</fullName>
    </submittedName>
</protein>
<dbReference type="EMBL" id="JACBAZ010000001">
    <property type="protein sequence ID" value="NWK54790.1"/>
    <property type="molecule type" value="Genomic_DNA"/>
</dbReference>
<dbReference type="SUPFAM" id="SSF53335">
    <property type="entry name" value="S-adenosyl-L-methionine-dependent methyltransferases"/>
    <property type="match status" value="1"/>
</dbReference>
<keyword evidence="2" id="KW-0489">Methyltransferase</keyword>
<evidence type="ECO:0000259" key="1">
    <source>
        <dbReference type="Pfam" id="PF08241"/>
    </source>
</evidence>
<organism evidence="2 3">
    <name type="scientific">Oceaniferula marina</name>
    <dbReference type="NCBI Taxonomy" id="2748318"/>
    <lineage>
        <taxon>Bacteria</taxon>
        <taxon>Pseudomonadati</taxon>
        <taxon>Verrucomicrobiota</taxon>
        <taxon>Verrucomicrobiia</taxon>
        <taxon>Verrucomicrobiales</taxon>
        <taxon>Verrucomicrobiaceae</taxon>
        <taxon>Oceaniferula</taxon>
    </lineage>
</organism>
<accession>A0A851GJD9</accession>
<sequence length="240" mass="27462">MKELAETTTSSRVESILDVGCGDGSFLRQLIASSPEAKRVVGVDIVDPRTLVPEDLLNHPVAEWVTAYGHQLPFPDDSFDLVCIARVLHHLPGEFVELTLNEMKRVLKPGGEFMVCEMYSDQQRDAQMGYVFYHQWLAEVDRYRGIHHYDFLNRNAVVSIIDSLGLVDCQMEDYNEEYTAEQEQQEMAIILERVDQRLQLAEGYEELERLKQEAQSIHVWMLTHGLAMPTRLIASGHVEV</sequence>
<dbReference type="Pfam" id="PF08241">
    <property type="entry name" value="Methyltransf_11"/>
    <property type="match status" value="1"/>
</dbReference>
<dbReference type="InterPro" id="IPR050508">
    <property type="entry name" value="Methyltransf_Superfamily"/>
</dbReference>
<dbReference type="InterPro" id="IPR013216">
    <property type="entry name" value="Methyltransf_11"/>
</dbReference>
<evidence type="ECO:0000313" key="3">
    <source>
        <dbReference type="Proteomes" id="UP000557872"/>
    </source>
</evidence>
<dbReference type="CDD" id="cd02440">
    <property type="entry name" value="AdoMet_MTases"/>
    <property type="match status" value="1"/>
</dbReference>
<gene>
    <name evidence="2" type="ORF">HW115_04170</name>
</gene>
<dbReference type="AlphaFoldDB" id="A0A851GJD9"/>
<reference evidence="2 3" key="1">
    <citation type="submission" date="2020-07" db="EMBL/GenBank/DDBJ databases">
        <title>Roseicoccus Jingziensis gen. nov., sp. nov., isolated from coastal seawater.</title>
        <authorList>
            <person name="Feng X."/>
        </authorList>
    </citation>
    <scope>NUCLEOTIDE SEQUENCE [LARGE SCALE GENOMIC DNA]</scope>
    <source>
        <strain evidence="2 3">N1E253</strain>
    </source>
</reference>
<dbReference type="Gene3D" id="3.40.50.150">
    <property type="entry name" value="Vaccinia Virus protein VP39"/>
    <property type="match status" value="1"/>
</dbReference>
<name>A0A851GJD9_9BACT</name>
<dbReference type="Proteomes" id="UP000557872">
    <property type="component" value="Unassembled WGS sequence"/>
</dbReference>
<evidence type="ECO:0000313" key="2">
    <source>
        <dbReference type="EMBL" id="NWK54790.1"/>
    </source>
</evidence>
<comment type="caution">
    <text evidence="2">The sequence shown here is derived from an EMBL/GenBank/DDBJ whole genome shotgun (WGS) entry which is preliminary data.</text>
</comment>
<dbReference type="InterPro" id="IPR029063">
    <property type="entry name" value="SAM-dependent_MTases_sf"/>
</dbReference>